<dbReference type="Gene3D" id="2.60.40.10">
    <property type="entry name" value="Immunoglobulins"/>
    <property type="match status" value="3"/>
</dbReference>
<organism evidence="1 2">
    <name type="scientific">Shiella aurantiaca</name>
    <dbReference type="NCBI Taxonomy" id="3058365"/>
    <lineage>
        <taxon>Bacteria</taxon>
        <taxon>Pseudomonadati</taxon>
        <taxon>Bacteroidota</taxon>
        <taxon>Cytophagia</taxon>
        <taxon>Cytophagales</taxon>
        <taxon>Shiellaceae</taxon>
        <taxon>Shiella</taxon>
    </lineage>
</organism>
<proteinExistence type="predicted"/>
<dbReference type="InterPro" id="IPR013783">
    <property type="entry name" value="Ig-like_fold"/>
</dbReference>
<dbReference type="SUPFAM" id="SSF49265">
    <property type="entry name" value="Fibronectin type III"/>
    <property type="match status" value="1"/>
</dbReference>
<protein>
    <submittedName>
        <fullName evidence="1">Gliding motility-associated C-terminal domain-containing protein</fullName>
    </submittedName>
</protein>
<dbReference type="Pfam" id="PF13585">
    <property type="entry name" value="CHU_C"/>
    <property type="match status" value="1"/>
</dbReference>
<sequence>MRKLLFFLLFFPFLTLELKATHIRAGEIIARRISSDCNTNTYVFDIIGYTDTGSTVEFGGGLIDFGNGEDPIPVDTNFPIRRPLGDGVEVTIFTTEPVTFGSGTFTISFREFNRNDGVLNMSNSVETPFYIETQIKIDPNIGCNNSPILTVPPVDNAAQFLTFYHNPGAYDPDGDSLSYRLVVCKQDVGRPVANYEFPQVYDQRVFGSLARTQAGDGPSTFTLNQQNGDLIWDAPAGVGEYNVAFQVVEWRKIFGQWREIGYVTRDMQILVEETDNNPPELILPPDTCVVAGTAANPSLIQAIFSADDPDGGTVKIDAFGGPFQVEQSRATYSPSPDIYQPVVAEIEFEWNTICGHVRERPYEVTVRATDDGTFPDDHTGGVILPGEQRVLGPQHSTTGPLLSTFDTWNITVVGPAPTGLQSQVAANRTIQLNWDPYSCPNAIEMQVWRKVDSYEFTPAGCEVGIPLNSGYQLIQTLPIGTTSYLDDNAGEFLAFGANYCYRLVAIFPQPTGGVSYASDESCTIIEAEGPVITHVSINPFTTSETNGEIRISWLPPVDADVTLLPPPYTYILSRAEGFSGNDGFTPVTTTTDTTFLDQGLNTLNTIYRYQVSLYTGTQNPSTDPPAIKSATASAVRLEANELFKQIELTWEAAVPWSNQVQDYPYHYIYRDHVTADPSEIRLIDSVNVVVDGLFYLDDGRATGEELSNETEYCYYVTTSGSYGNDALPISQLLNDSQIICAQPNDNIAPCPPLRMAIANPLDCEVFLGNKPCDFADFSNTITWAKAETDTCDTDVRSYNIYYTESINGTYELLVQNVRDTFYVDINLPSLARCYRITAVDRSGNESAFSEPICNDNCPSIQFPNAITPNGDGFNDTFRPFYTDNSIDGSIANFDFANCPRFVKSIKVTIVNRWGGTVFSYESGGENSLLVDWDGTDMNGKELSAGVYYYSAEVEFIRLNPADAVKTYKGWIHVLR</sequence>
<dbReference type="Gene3D" id="2.60.40.4070">
    <property type="match status" value="1"/>
</dbReference>
<dbReference type="EMBL" id="JAUHJS010000003">
    <property type="protein sequence ID" value="MDN4165423.1"/>
    <property type="molecule type" value="Genomic_DNA"/>
</dbReference>
<comment type="caution">
    <text evidence="1">The sequence shown here is derived from an EMBL/GenBank/DDBJ whole genome shotgun (WGS) entry which is preliminary data.</text>
</comment>
<keyword evidence="2" id="KW-1185">Reference proteome</keyword>
<dbReference type="InterPro" id="IPR036116">
    <property type="entry name" value="FN3_sf"/>
</dbReference>
<dbReference type="RefSeq" id="WP_320003948.1">
    <property type="nucleotide sequence ID" value="NZ_JAUHJS010000003.1"/>
</dbReference>
<evidence type="ECO:0000313" key="1">
    <source>
        <dbReference type="EMBL" id="MDN4165423.1"/>
    </source>
</evidence>
<evidence type="ECO:0000313" key="2">
    <source>
        <dbReference type="Proteomes" id="UP001168552"/>
    </source>
</evidence>
<reference evidence="1" key="1">
    <citation type="submission" date="2023-06" db="EMBL/GenBank/DDBJ databases">
        <title>Cytophagales bacterium Strain LB-30, isolated from soil.</title>
        <authorList>
            <person name="Liu B."/>
        </authorList>
    </citation>
    <scope>NUCLEOTIDE SEQUENCE</scope>
    <source>
        <strain evidence="1">LB-30</strain>
    </source>
</reference>
<dbReference type="Proteomes" id="UP001168552">
    <property type="component" value="Unassembled WGS sequence"/>
</dbReference>
<gene>
    <name evidence="1" type="ORF">QWY31_07915</name>
</gene>
<name>A0ABT8F544_9BACT</name>
<accession>A0ABT8F544</accession>